<sequence length="99" mass="11284">MFPVLPAKMDPQLKELVELERKRVLSIKKCKPRMFWGAVFFFVLAFGFLKSFEMGYGVASILSGAVSIQAWMQWIKLQKTSYTFQGGSVTVYGVVNHQD</sequence>
<gene>
    <name evidence="2" type="ORF">ACFYKX_10385</name>
</gene>
<name>A0ABW6K9X7_9BACI</name>
<comment type="caution">
    <text evidence="2">The sequence shown here is derived from an EMBL/GenBank/DDBJ whole genome shotgun (WGS) entry which is preliminary data.</text>
</comment>
<feature type="transmembrane region" description="Helical" evidence="1">
    <location>
        <begin position="55"/>
        <end position="75"/>
    </location>
</feature>
<evidence type="ECO:0000313" key="2">
    <source>
        <dbReference type="EMBL" id="MFE8701024.1"/>
    </source>
</evidence>
<keyword evidence="3" id="KW-1185">Reference proteome</keyword>
<protein>
    <submittedName>
        <fullName evidence="2">Uncharacterized protein</fullName>
    </submittedName>
</protein>
<organism evidence="2 3">
    <name type="scientific">Cytobacillus spartinae</name>
    <dbReference type="NCBI Taxonomy" id="3299023"/>
    <lineage>
        <taxon>Bacteria</taxon>
        <taxon>Bacillati</taxon>
        <taxon>Bacillota</taxon>
        <taxon>Bacilli</taxon>
        <taxon>Bacillales</taxon>
        <taxon>Bacillaceae</taxon>
        <taxon>Cytobacillus</taxon>
    </lineage>
</organism>
<dbReference type="EMBL" id="JBIACK010000004">
    <property type="protein sequence ID" value="MFE8701024.1"/>
    <property type="molecule type" value="Genomic_DNA"/>
</dbReference>
<proteinExistence type="predicted"/>
<reference evidence="2 3" key="1">
    <citation type="submission" date="2024-08" db="EMBL/GenBank/DDBJ databases">
        <title>Two novel Cytobacillus novel species.</title>
        <authorList>
            <person name="Liu G."/>
        </authorList>
    </citation>
    <scope>NUCLEOTIDE SEQUENCE [LARGE SCALE GENOMIC DNA]</scope>
    <source>
        <strain evidence="2 3">FJAT-54145</strain>
    </source>
</reference>
<dbReference type="Proteomes" id="UP001601059">
    <property type="component" value="Unassembled WGS sequence"/>
</dbReference>
<feature type="transmembrane region" description="Helical" evidence="1">
    <location>
        <begin position="33"/>
        <end position="49"/>
    </location>
</feature>
<evidence type="ECO:0000313" key="3">
    <source>
        <dbReference type="Proteomes" id="UP001601059"/>
    </source>
</evidence>
<keyword evidence="1" id="KW-0472">Membrane</keyword>
<evidence type="ECO:0000256" key="1">
    <source>
        <dbReference type="SAM" id="Phobius"/>
    </source>
</evidence>
<keyword evidence="1" id="KW-0812">Transmembrane</keyword>
<keyword evidence="1" id="KW-1133">Transmembrane helix</keyword>
<dbReference type="RefSeq" id="WP_389360778.1">
    <property type="nucleotide sequence ID" value="NZ_JBIACK010000004.1"/>
</dbReference>
<accession>A0ABW6K9X7</accession>